<dbReference type="PROSITE" id="PS01284">
    <property type="entry name" value="TNASE_2"/>
    <property type="match status" value="1"/>
</dbReference>
<name>A0AB37UD01_9CYAN</name>
<accession>A0AB37UD01</accession>
<dbReference type="InterPro" id="IPR002071">
    <property type="entry name" value="Thermonucl_AS"/>
</dbReference>
<keyword evidence="2" id="KW-0255">Endonuclease</keyword>
<dbReference type="PROSITE" id="PS50830">
    <property type="entry name" value="TNASE_3"/>
    <property type="match status" value="1"/>
</dbReference>
<dbReference type="GO" id="GO:0004519">
    <property type="term" value="F:endonuclease activity"/>
    <property type="evidence" value="ECO:0007669"/>
    <property type="project" value="UniProtKB-KW"/>
</dbReference>
<dbReference type="PANTHER" id="PTHR12302">
    <property type="entry name" value="EBNA2 BINDING PROTEIN P100"/>
    <property type="match status" value="1"/>
</dbReference>
<dbReference type="GO" id="GO:0003676">
    <property type="term" value="F:nucleic acid binding"/>
    <property type="evidence" value="ECO:0007669"/>
    <property type="project" value="InterPro"/>
</dbReference>
<proteinExistence type="predicted"/>
<organism evidence="5 6">
    <name type="scientific">Chroococcidiopsis cubana SAG 39.79</name>
    <dbReference type="NCBI Taxonomy" id="388085"/>
    <lineage>
        <taxon>Bacteria</taxon>
        <taxon>Bacillati</taxon>
        <taxon>Cyanobacteriota</taxon>
        <taxon>Cyanophyceae</taxon>
        <taxon>Chroococcidiopsidales</taxon>
        <taxon>Chroococcidiopsidaceae</taxon>
        <taxon>Chroococcidiopsis</taxon>
    </lineage>
</organism>
<protein>
    <submittedName>
        <fullName evidence="5">Nuclease</fullName>
    </submittedName>
</protein>
<dbReference type="RefSeq" id="WP_199755771.1">
    <property type="nucleotide sequence ID" value="NZ_JAVKZF010000004.1"/>
</dbReference>
<dbReference type="GO" id="GO:0016787">
    <property type="term" value="F:hydrolase activity"/>
    <property type="evidence" value="ECO:0007669"/>
    <property type="project" value="UniProtKB-KW"/>
</dbReference>
<dbReference type="SMART" id="SM00318">
    <property type="entry name" value="SNc"/>
    <property type="match status" value="1"/>
</dbReference>
<sequence length="174" mass="19698">MKRWIFVLPMLAIALFVLIPKLRRESAIESSDESWQVVKVADGDTITVVQGNRKEKLRFCGIDAPEKFQPLGKESKANLRRLIDEAHGEVQVSIIESDRYGRKVAEIFTSVGGKDKFLNEEQAKAGLAYHYAKYSGNCPSRNAIVSAEEIAKSNHVGVWAGNYEKPWDYRKARR</sequence>
<evidence type="ECO:0000313" key="5">
    <source>
        <dbReference type="EMBL" id="RUT06356.1"/>
    </source>
</evidence>
<dbReference type="Pfam" id="PF00565">
    <property type="entry name" value="SNase"/>
    <property type="match status" value="1"/>
</dbReference>
<evidence type="ECO:0000313" key="6">
    <source>
        <dbReference type="Proteomes" id="UP000282574"/>
    </source>
</evidence>
<reference evidence="5 6" key="1">
    <citation type="journal article" date="2019" name="Genome Biol. Evol.">
        <title>Day and night: Metabolic profiles and evolutionary relationships of six axenic non-marine cyanobacteria.</title>
        <authorList>
            <person name="Will S.E."/>
            <person name="Henke P."/>
            <person name="Boedeker C."/>
            <person name="Huang S."/>
            <person name="Brinkmann H."/>
            <person name="Rohde M."/>
            <person name="Jarek M."/>
            <person name="Friedl T."/>
            <person name="Seufert S."/>
            <person name="Schumacher M."/>
            <person name="Overmann J."/>
            <person name="Neumann-Schaal M."/>
            <person name="Petersen J."/>
        </authorList>
    </citation>
    <scope>NUCLEOTIDE SEQUENCE [LARGE SCALE GENOMIC DNA]</scope>
    <source>
        <strain evidence="5 6">SAG 39.79</strain>
    </source>
</reference>
<keyword evidence="3" id="KW-0378">Hydrolase</keyword>
<dbReference type="SUPFAM" id="SSF50199">
    <property type="entry name" value="Staphylococcal nuclease"/>
    <property type="match status" value="1"/>
</dbReference>
<comment type="caution">
    <text evidence="5">The sequence shown here is derived from an EMBL/GenBank/DDBJ whole genome shotgun (WGS) entry which is preliminary data.</text>
</comment>
<evidence type="ECO:0000256" key="1">
    <source>
        <dbReference type="ARBA" id="ARBA00022722"/>
    </source>
</evidence>
<dbReference type="Proteomes" id="UP000282574">
    <property type="component" value="Unassembled WGS sequence"/>
</dbReference>
<gene>
    <name evidence="5" type="ORF">DSM107010_52390</name>
</gene>
<evidence type="ECO:0000259" key="4">
    <source>
        <dbReference type="PROSITE" id="PS50830"/>
    </source>
</evidence>
<feature type="domain" description="TNase-like" evidence="4">
    <location>
        <begin position="31"/>
        <end position="161"/>
    </location>
</feature>
<evidence type="ECO:0000256" key="2">
    <source>
        <dbReference type="ARBA" id="ARBA00022759"/>
    </source>
</evidence>
<dbReference type="AlphaFoldDB" id="A0AB37UD01"/>
<evidence type="ECO:0000256" key="3">
    <source>
        <dbReference type="ARBA" id="ARBA00022801"/>
    </source>
</evidence>
<dbReference type="Gene3D" id="2.40.50.90">
    <property type="match status" value="1"/>
</dbReference>
<dbReference type="EMBL" id="RSCK01000067">
    <property type="protein sequence ID" value="RUT06356.1"/>
    <property type="molecule type" value="Genomic_DNA"/>
</dbReference>
<dbReference type="InterPro" id="IPR035437">
    <property type="entry name" value="SNase_OB-fold_sf"/>
</dbReference>
<keyword evidence="6" id="KW-1185">Reference proteome</keyword>
<dbReference type="PANTHER" id="PTHR12302:SF3">
    <property type="entry name" value="SERINE_THREONINE-PROTEIN KINASE 31"/>
    <property type="match status" value="1"/>
</dbReference>
<dbReference type="InterPro" id="IPR016071">
    <property type="entry name" value="Staphylococal_nuclease_OB-fold"/>
</dbReference>
<keyword evidence="1" id="KW-0540">Nuclease</keyword>